<dbReference type="RefSeq" id="WP_085933596.1">
    <property type="nucleotide sequence ID" value="NZ_FUWJ01000001.1"/>
</dbReference>
<dbReference type="AlphaFoldDB" id="A0A1T4LYP7"/>
<keyword evidence="2" id="KW-0378">Hydrolase</keyword>
<keyword evidence="3" id="KW-1185">Reference proteome</keyword>
<proteinExistence type="predicted"/>
<reference evidence="3" key="1">
    <citation type="submission" date="2017-02" db="EMBL/GenBank/DDBJ databases">
        <authorList>
            <person name="Varghese N."/>
            <person name="Submissions S."/>
        </authorList>
    </citation>
    <scope>NUCLEOTIDE SEQUENCE [LARGE SCALE GENOMIC DNA]</scope>
    <source>
        <strain evidence="3">ATCC 27094</strain>
    </source>
</reference>
<gene>
    <name evidence="2" type="ORF">SAMN02745126_01786</name>
</gene>
<sequence>MTIETPQSFVVREECQKAASQNGFRRLLGEEAGWAAFGSTTAKGHIYLAATGPAGPWYLALDHHGVIEELGVPAADVAGPGRARFAFDTLGALYGVLHRVYELGVSLPDAPLIEFEHRVANLPQTTEAERLVVQRIGQDIFRDRLMDYWRRRCPLTGIADAALLRASHIIPWAECETDAERLNVHNGLLLSALWDAAFDRALVTFDDEGKPEFSSGLSEQARAELRWSAPIPLTDEHRRRLARHRERARRADLVPE</sequence>
<dbReference type="Pfam" id="PF13391">
    <property type="entry name" value="HNH_2"/>
    <property type="match status" value="1"/>
</dbReference>
<evidence type="ECO:0000313" key="3">
    <source>
        <dbReference type="Proteomes" id="UP000190092"/>
    </source>
</evidence>
<name>A0A1T4LYP7_9HYPH</name>
<feature type="domain" description="HNH nuclease" evidence="1">
    <location>
        <begin position="153"/>
        <end position="206"/>
    </location>
</feature>
<dbReference type="OrthoDB" id="9811869at2"/>
<organism evidence="2 3">
    <name type="scientific">Enhydrobacter aerosaccus</name>
    <dbReference type="NCBI Taxonomy" id="225324"/>
    <lineage>
        <taxon>Bacteria</taxon>
        <taxon>Pseudomonadati</taxon>
        <taxon>Pseudomonadota</taxon>
        <taxon>Alphaproteobacteria</taxon>
        <taxon>Hyphomicrobiales</taxon>
        <taxon>Enhydrobacter</taxon>
    </lineage>
</organism>
<dbReference type="GO" id="GO:0004519">
    <property type="term" value="F:endonuclease activity"/>
    <property type="evidence" value="ECO:0007669"/>
    <property type="project" value="UniProtKB-KW"/>
</dbReference>
<keyword evidence="2" id="KW-0255">Endonuclease</keyword>
<evidence type="ECO:0000313" key="2">
    <source>
        <dbReference type="EMBL" id="SJZ59785.1"/>
    </source>
</evidence>
<dbReference type="Proteomes" id="UP000190092">
    <property type="component" value="Unassembled WGS sequence"/>
</dbReference>
<protein>
    <submittedName>
        <fullName evidence="2">HNH endonuclease</fullName>
    </submittedName>
</protein>
<evidence type="ECO:0000259" key="1">
    <source>
        <dbReference type="Pfam" id="PF13391"/>
    </source>
</evidence>
<dbReference type="InterPro" id="IPR003615">
    <property type="entry name" value="HNH_nuc"/>
</dbReference>
<accession>A0A1T4LYP7</accession>
<dbReference type="STRING" id="225324.SAMN02745126_01786"/>
<keyword evidence="2" id="KW-0540">Nuclease</keyword>
<dbReference type="EMBL" id="FUWJ01000001">
    <property type="protein sequence ID" value="SJZ59785.1"/>
    <property type="molecule type" value="Genomic_DNA"/>
</dbReference>